<evidence type="ECO:0000256" key="1">
    <source>
        <dbReference type="ARBA" id="ARBA00004370"/>
    </source>
</evidence>
<keyword evidence="2" id="KW-0472">Membrane</keyword>
<evidence type="ECO:0000256" key="2">
    <source>
        <dbReference type="ARBA" id="ARBA00023136"/>
    </source>
</evidence>
<organism evidence="4 5">
    <name type="scientific">Roseivirga seohaensis subsp. aquiponti</name>
    <dbReference type="NCBI Taxonomy" id="1566026"/>
    <lineage>
        <taxon>Bacteria</taxon>
        <taxon>Pseudomonadati</taxon>
        <taxon>Bacteroidota</taxon>
        <taxon>Cytophagia</taxon>
        <taxon>Cytophagales</taxon>
        <taxon>Roseivirgaceae</taxon>
        <taxon>Roseivirga</taxon>
    </lineage>
</organism>
<dbReference type="PANTHER" id="PTHR46825">
    <property type="entry name" value="D-ALANYL-D-ALANINE-CARBOXYPEPTIDASE/ENDOPEPTIDASE AMPH"/>
    <property type="match status" value="1"/>
</dbReference>
<dbReference type="EMBL" id="JSVA01000001">
    <property type="protein sequence ID" value="KOF04492.1"/>
    <property type="molecule type" value="Genomic_DNA"/>
</dbReference>
<dbReference type="AlphaFoldDB" id="A0A0L8AQM5"/>
<dbReference type="InterPro" id="IPR001466">
    <property type="entry name" value="Beta-lactam-related"/>
</dbReference>
<dbReference type="PATRIC" id="fig|1566026.4.peg.5"/>
<dbReference type="PANTHER" id="PTHR46825:SF11">
    <property type="entry name" value="PENICILLIN-BINDING PROTEIN 4"/>
    <property type="match status" value="1"/>
</dbReference>
<dbReference type="Gene3D" id="3.40.710.10">
    <property type="entry name" value="DD-peptidase/beta-lactamase superfamily"/>
    <property type="match status" value="1"/>
</dbReference>
<dbReference type="SUPFAM" id="SSF56601">
    <property type="entry name" value="beta-lactamase/transpeptidase-like"/>
    <property type="match status" value="1"/>
</dbReference>
<evidence type="ECO:0000313" key="5">
    <source>
        <dbReference type="Proteomes" id="UP000036908"/>
    </source>
</evidence>
<dbReference type="RefSeq" id="WP_053221636.1">
    <property type="nucleotide sequence ID" value="NZ_JSVA01000001.1"/>
</dbReference>
<dbReference type="PROSITE" id="PS51257">
    <property type="entry name" value="PROKAR_LIPOPROTEIN"/>
    <property type="match status" value="1"/>
</dbReference>
<dbReference type="OrthoDB" id="9793489at2"/>
<feature type="domain" description="Beta-lactamase-related" evidence="3">
    <location>
        <begin position="44"/>
        <end position="344"/>
    </location>
</feature>
<evidence type="ECO:0000313" key="4">
    <source>
        <dbReference type="EMBL" id="KOF04492.1"/>
    </source>
</evidence>
<accession>A0A0L8AQM5</accession>
<dbReference type="GO" id="GO:0016020">
    <property type="term" value="C:membrane"/>
    <property type="evidence" value="ECO:0007669"/>
    <property type="project" value="UniProtKB-SubCell"/>
</dbReference>
<proteinExistence type="predicted"/>
<evidence type="ECO:0000259" key="3">
    <source>
        <dbReference type="Pfam" id="PF00144"/>
    </source>
</evidence>
<dbReference type="Pfam" id="PF00144">
    <property type="entry name" value="Beta-lactamase"/>
    <property type="match status" value="1"/>
</dbReference>
<comment type="caution">
    <text evidence="4">The sequence shown here is derived from an EMBL/GenBank/DDBJ whole genome shotgun (WGS) entry which is preliminary data.</text>
</comment>
<dbReference type="InterPro" id="IPR012338">
    <property type="entry name" value="Beta-lactam/transpept-like"/>
</dbReference>
<gene>
    <name evidence="4" type="ORF">OB69_00025</name>
</gene>
<name>A0A0L8AQM5_9BACT</name>
<dbReference type="Proteomes" id="UP000036908">
    <property type="component" value="Unassembled WGS sequence"/>
</dbReference>
<sequence length="350" mass="38703">MKTTIKQLFILVIIALVTACSDDDKPIPDYTTAEALLEENGFQGSILIRKGNTDFLRRGFGMADAQENITNDPGLIYRIGSVTKTFTAMGLAALKRDGLIDSYDQTISDFDDEFPNGDKITLRHLLTHYSGIPDYTNAVEESSIFFTPNDIYDLLKESAETDGLLFEPGSQFAYSNSNYLILGLLIEALSDMSYHEYLQSKVFGPLGLENTEKGENEIEGENFAKGYLNGVEVAPYQMQIAYSAGDLISTIGDLEKWGDAMMGDSFISAAEKAEIFAEPHSEDNFFTPGLGWYTIKVDGTLIYNHGGNIDGFTSIIALLPETNSMIIMLSNQDSWEPINEVLDALIINEF</sequence>
<reference evidence="5" key="1">
    <citation type="submission" date="2014-11" db="EMBL/GenBank/DDBJ databases">
        <title>Genome sequencing of Roseivirga sp. D-25.</title>
        <authorList>
            <person name="Selvaratnam C."/>
            <person name="Thevarajoo S."/>
            <person name="Goh K.M."/>
            <person name="Eee R."/>
            <person name="Chan K.-G."/>
            <person name="Chong C.S."/>
        </authorList>
    </citation>
    <scope>NUCLEOTIDE SEQUENCE [LARGE SCALE GENOMIC DNA]</scope>
    <source>
        <strain evidence="5">D-25</strain>
    </source>
</reference>
<comment type="subcellular location">
    <subcellularLocation>
        <location evidence="1">Membrane</location>
    </subcellularLocation>
</comment>
<dbReference type="InterPro" id="IPR050491">
    <property type="entry name" value="AmpC-like"/>
</dbReference>
<keyword evidence="5" id="KW-1185">Reference proteome</keyword>
<protein>
    <submittedName>
        <fullName evidence="4">Beta-lactamase</fullName>
    </submittedName>
</protein>